<dbReference type="InterPro" id="IPR013384">
    <property type="entry name" value="Flagell_FlgL"/>
</dbReference>
<proteinExistence type="inferred from homology"/>
<keyword evidence="6" id="KW-0282">Flagellum</keyword>
<dbReference type="OrthoDB" id="9768249at2"/>
<evidence type="ECO:0000313" key="7">
    <source>
        <dbReference type="Proteomes" id="UP000216913"/>
    </source>
</evidence>
<dbReference type="Gene3D" id="1.20.1330.10">
    <property type="entry name" value="f41 fragment of flagellin, N-terminal domain"/>
    <property type="match status" value="2"/>
</dbReference>
<dbReference type="PANTHER" id="PTHR42792">
    <property type="entry name" value="FLAGELLIN"/>
    <property type="match status" value="1"/>
</dbReference>
<evidence type="ECO:0000256" key="3">
    <source>
        <dbReference type="ARBA" id="ARBA00005709"/>
    </source>
</evidence>
<name>A0A261TY87_9BORD</name>
<evidence type="ECO:0000313" key="6">
    <source>
        <dbReference type="EMBL" id="OZI53940.1"/>
    </source>
</evidence>
<reference evidence="6 7" key="1">
    <citation type="submission" date="2017-05" db="EMBL/GenBank/DDBJ databases">
        <title>Complete and WGS of Bordetella genogroups.</title>
        <authorList>
            <person name="Spilker T."/>
            <person name="LiPuma J."/>
        </authorList>
    </citation>
    <scope>NUCLEOTIDE SEQUENCE [LARGE SCALE GENOMIC DNA]</scope>
    <source>
        <strain evidence="6 7">AU10456</strain>
    </source>
</reference>
<keyword evidence="7" id="KW-1185">Reference proteome</keyword>
<dbReference type="RefSeq" id="WP_094799440.1">
    <property type="nucleotide sequence ID" value="NZ_NEVP01000004.1"/>
</dbReference>
<dbReference type="PANTHER" id="PTHR42792:SF1">
    <property type="entry name" value="FLAGELLAR HOOK-ASSOCIATED PROTEIN 3"/>
    <property type="match status" value="1"/>
</dbReference>
<gene>
    <name evidence="6" type="ORF">CAL25_08295</name>
</gene>
<dbReference type="SUPFAM" id="SSF64518">
    <property type="entry name" value="Phase 1 flagellin"/>
    <property type="match status" value="1"/>
</dbReference>
<comment type="similarity">
    <text evidence="3">Belongs to the bacterial flagellin family.</text>
</comment>
<keyword evidence="6" id="KW-0966">Cell projection</keyword>
<dbReference type="AlphaFoldDB" id="A0A261TY87"/>
<protein>
    <submittedName>
        <fullName evidence="6">Flagellar hook-associated protein 3</fullName>
    </submittedName>
</protein>
<organism evidence="6 7">
    <name type="scientific">Bordetella genomosp. 5</name>
    <dbReference type="NCBI Taxonomy" id="1395608"/>
    <lineage>
        <taxon>Bacteria</taxon>
        <taxon>Pseudomonadati</taxon>
        <taxon>Pseudomonadota</taxon>
        <taxon>Betaproteobacteria</taxon>
        <taxon>Burkholderiales</taxon>
        <taxon>Alcaligenaceae</taxon>
        <taxon>Bordetella</taxon>
    </lineage>
</organism>
<sequence>MRLSTSLIYQNGLNGILNQEANLSRLQEQLSSGKRVLTPADDPLAASLAVNVSQTAAMNKTYDGNRATARQSLGMEDNALTSVVTTLQDVLKRVVEAGNGTMSDADRQALVSALESSRDQIMGLANSTDGNGQYLFSGFQGQTQPYTKDAAGNITYQGDTGQRTIQVDQSRQLASSDIGTAIFSSVSSGTRAYITKADPANAGTGQFSSLSINGPVDPAKSYSIEFGDDGAGNMVYSVISTPPDATLPTDVPYVDGDAITFDSVSFRISGEPEFGDAFTVEPPNGTNMDMFASMNDLITALKNPSQGDPVASSKLVNQIATTNKQLTLSLDNVLTVRASVGARMNELDALDATGDARALSYTAQLSGLEDVNMYEATTELLLRKVALDAASAAFSRIEGSSLFARGR</sequence>
<evidence type="ECO:0000256" key="2">
    <source>
        <dbReference type="ARBA" id="ARBA00004613"/>
    </source>
</evidence>
<evidence type="ECO:0000259" key="5">
    <source>
        <dbReference type="Pfam" id="PF00669"/>
    </source>
</evidence>
<dbReference type="Pfam" id="PF00669">
    <property type="entry name" value="Flagellin_N"/>
    <property type="match status" value="1"/>
</dbReference>
<dbReference type="InterPro" id="IPR001029">
    <property type="entry name" value="Flagellin_N"/>
</dbReference>
<evidence type="ECO:0000256" key="4">
    <source>
        <dbReference type="ARBA" id="ARBA00023143"/>
    </source>
</evidence>
<dbReference type="GO" id="GO:0071973">
    <property type="term" value="P:bacterial-type flagellum-dependent cell motility"/>
    <property type="evidence" value="ECO:0007669"/>
    <property type="project" value="InterPro"/>
</dbReference>
<dbReference type="Proteomes" id="UP000216913">
    <property type="component" value="Unassembled WGS sequence"/>
</dbReference>
<dbReference type="GO" id="GO:0009424">
    <property type="term" value="C:bacterial-type flagellum hook"/>
    <property type="evidence" value="ECO:0007669"/>
    <property type="project" value="InterPro"/>
</dbReference>
<keyword evidence="4" id="KW-0975">Bacterial flagellum</keyword>
<evidence type="ECO:0000256" key="1">
    <source>
        <dbReference type="ARBA" id="ARBA00004365"/>
    </source>
</evidence>
<keyword evidence="6" id="KW-0969">Cilium</keyword>
<comment type="subcellular location">
    <subcellularLocation>
        <location evidence="1">Bacterial flagellum</location>
    </subcellularLocation>
    <subcellularLocation>
        <location evidence="2">Secreted</location>
    </subcellularLocation>
</comment>
<accession>A0A261TY87</accession>
<dbReference type="InterPro" id="IPR001492">
    <property type="entry name" value="Flagellin"/>
</dbReference>
<dbReference type="GO" id="GO:0005198">
    <property type="term" value="F:structural molecule activity"/>
    <property type="evidence" value="ECO:0007669"/>
    <property type="project" value="InterPro"/>
</dbReference>
<comment type="caution">
    <text evidence="6">The sequence shown here is derived from an EMBL/GenBank/DDBJ whole genome shotgun (WGS) entry which is preliminary data.</text>
</comment>
<dbReference type="NCBIfam" id="TIGR02550">
    <property type="entry name" value="flagell_flgL"/>
    <property type="match status" value="1"/>
</dbReference>
<feature type="domain" description="Flagellin N-terminal" evidence="5">
    <location>
        <begin position="4"/>
        <end position="139"/>
    </location>
</feature>
<dbReference type="EMBL" id="NEVP01000004">
    <property type="protein sequence ID" value="OZI53940.1"/>
    <property type="molecule type" value="Genomic_DNA"/>
</dbReference>
<dbReference type="GO" id="GO:0005576">
    <property type="term" value="C:extracellular region"/>
    <property type="evidence" value="ECO:0007669"/>
    <property type="project" value="UniProtKB-SubCell"/>
</dbReference>